<evidence type="ECO:0000256" key="4">
    <source>
        <dbReference type="ARBA" id="ARBA00022833"/>
    </source>
</evidence>
<dbReference type="GO" id="GO:0046872">
    <property type="term" value="F:metal ion binding"/>
    <property type="evidence" value="ECO:0007669"/>
    <property type="project" value="UniProtKB-KW"/>
</dbReference>
<evidence type="ECO:0000313" key="11">
    <source>
        <dbReference type="Proteomes" id="UP000317369"/>
    </source>
</evidence>
<feature type="binding site" evidence="9">
    <location>
        <position position="12"/>
    </location>
    <ligand>
        <name>Zn(2+)</name>
        <dbReference type="ChEBI" id="CHEBI:29105"/>
    </ligand>
</feature>
<feature type="binding site" evidence="9">
    <location>
        <position position="183"/>
    </location>
    <ligand>
        <name>Zn(2+)</name>
        <dbReference type="ChEBI" id="CHEBI:29105"/>
    </ligand>
</feature>
<name>A0A517YRU7_9BACT</name>
<evidence type="ECO:0000256" key="8">
    <source>
        <dbReference type="ARBA" id="ARBA00066766"/>
    </source>
</evidence>
<dbReference type="PANTHER" id="PTHR30037">
    <property type="entry name" value="DNA-3-METHYLADENINE GLYCOSYLASE 1"/>
    <property type="match status" value="1"/>
</dbReference>
<evidence type="ECO:0000313" key="10">
    <source>
        <dbReference type="EMBL" id="QDU32943.1"/>
    </source>
</evidence>
<protein>
    <recommendedName>
        <fullName evidence="8">DNA-3-methyladenine glycosylase I</fullName>
        <ecNumber evidence="8">3.2.2.20</ecNumber>
    </recommendedName>
</protein>
<dbReference type="InterPro" id="IPR011257">
    <property type="entry name" value="DNA_glycosylase"/>
</dbReference>
<dbReference type="RefSeq" id="WP_234698853.1">
    <property type="nucleotide sequence ID" value="NZ_CP036425.1"/>
</dbReference>
<dbReference type="EC" id="3.2.2.20" evidence="8"/>
<dbReference type="InterPro" id="IPR005019">
    <property type="entry name" value="Adenine_glyco"/>
</dbReference>
<comment type="function">
    <text evidence="7">Hydrolysis of the deoxyribose N-glycosidic bond to excise 3-methyladenine from the damaged DNA polymer formed by alkylation lesions.</text>
</comment>
<dbReference type="InterPro" id="IPR052891">
    <property type="entry name" value="DNA-3mA_glycosylase"/>
</dbReference>
<dbReference type="KEGG" id="pcor:KS4_09820"/>
<evidence type="ECO:0000256" key="3">
    <source>
        <dbReference type="ARBA" id="ARBA00022801"/>
    </source>
</evidence>
<dbReference type="InterPro" id="IPR004597">
    <property type="entry name" value="Tag"/>
</dbReference>
<evidence type="ECO:0000256" key="5">
    <source>
        <dbReference type="ARBA" id="ARBA00023204"/>
    </source>
</evidence>
<keyword evidence="10" id="KW-0326">Glycosidase</keyword>
<feature type="binding site" evidence="9">
    <location>
        <position position="25"/>
    </location>
    <ligand>
        <name>Zn(2+)</name>
        <dbReference type="ChEBI" id="CHEBI:29105"/>
    </ligand>
</feature>
<evidence type="ECO:0000256" key="7">
    <source>
        <dbReference type="ARBA" id="ARBA00057608"/>
    </source>
</evidence>
<comment type="catalytic activity">
    <reaction evidence="6">
        <text>Hydrolysis of alkylated DNA, releasing 3-methyladenine.</text>
        <dbReference type="EC" id="3.2.2.20"/>
    </reaction>
</comment>
<feature type="binding site" evidence="9">
    <location>
        <position position="187"/>
    </location>
    <ligand>
        <name>Zn(2+)</name>
        <dbReference type="ChEBI" id="CHEBI:29105"/>
    </ligand>
</feature>
<dbReference type="GO" id="GO:0008725">
    <property type="term" value="F:DNA-3-methyladenine glycosylase activity"/>
    <property type="evidence" value="ECO:0007669"/>
    <property type="project" value="UniProtKB-EC"/>
</dbReference>
<keyword evidence="5" id="KW-0234">DNA repair</keyword>
<evidence type="ECO:0000256" key="1">
    <source>
        <dbReference type="ARBA" id="ARBA00022723"/>
    </source>
</evidence>
<evidence type="ECO:0000256" key="9">
    <source>
        <dbReference type="PIRSR" id="PIRSR604597-1"/>
    </source>
</evidence>
<keyword evidence="2" id="KW-0227">DNA damage</keyword>
<organism evidence="10 11">
    <name type="scientific">Poriferisphaera corsica</name>
    <dbReference type="NCBI Taxonomy" id="2528020"/>
    <lineage>
        <taxon>Bacteria</taxon>
        <taxon>Pseudomonadati</taxon>
        <taxon>Planctomycetota</taxon>
        <taxon>Phycisphaerae</taxon>
        <taxon>Phycisphaerales</taxon>
        <taxon>Phycisphaeraceae</taxon>
        <taxon>Poriferisphaera</taxon>
    </lineage>
</organism>
<gene>
    <name evidence="10" type="primary">tag</name>
    <name evidence="10" type="ORF">KS4_09820</name>
</gene>
<dbReference type="Pfam" id="PF03352">
    <property type="entry name" value="Adenine_glyco"/>
    <property type="match status" value="1"/>
</dbReference>
<dbReference type="NCBIfam" id="TIGR00624">
    <property type="entry name" value="tag"/>
    <property type="match status" value="1"/>
</dbReference>
<evidence type="ECO:0000256" key="6">
    <source>
        <dbReference type="ARBA" id="ARBA00052558"/>
    </source>
</evidence>
<dbReference type="Proteomes" id="UP000317369">
    <property type="component" value="Chromosome"/>
</dbReference>
<evidence type="ECO:0000256" key="2">
    <source>
        <dbReference type="ARBA" id="ARBA00022763"/>
    </source>
</evidence>
<dbReference type="AlphaFoldDB" id="A0A517YRU7"/>
<keyword evidence="11" id="KW-1185">Reference proteome</keyword>
<dbReference type="FunFam" id="1.10.340.30:FF:000009">
    <property type="entry name" value="DNA-3-methyladenine glycosylase I"/>
    <property type="match status" value="1"/>
</dbReference>
<proteinExistence type="predicted"/>
<dbReference type="PANTHER" id="PTHR30037:SF4">
    <property type="entry name" value="DNA-3-METHYLADENINE GLYCOSYLASE I"/>
    <property type="match status" value="1"/>
</dbReference>
<keyword evidence="3 10" id="KW-0378">Hydrolase</keyword>
<dbReference type="EMBL" id="CP036425">
    <property type="protein sequence ID" value="QDU32943.1"/>
    <property type="molecule type" value="Genomic_DNA"/>
</dbReference>
<sequence>MAKSKSSTIKRCEWCSNDELYQAYHDHEWGVPVHDDRLLFEFLILEGAQAGLSWITILKKREHYKKVFADFDPVKVARFTETKIEKLLQDPGIVRNRLKVNAAVTNAKAFLKVQKEFGSFDKYIWSFVDQKPIQNTFKTLKEIPAKTDISDQMSKDLKKRGFKFIGSTICYALMQAIGMVNDHTTDCHRYKPIKKLSH</sequence>
<dbReference type="SUPFAM" id="SSF48150">
    <property type="entry name" value="DNA-glycosylase"/>
    <property type="match status" value="1"/>
</dbReference>
<keyword evidence="4 9" id="KW-0862">Zinc</keyword>
<dbReference type="GO" id="GO:0006284">
    <property type="term" value="P:base-excision repair"/>
    <property type="evidence" value="ECO:0007669"/>
    <property type="project" value="InterPro"/>
</dbReference>
<accession>A0A517YRU7</accession>
<reference evidence="10 11" key="1">
    <citation type="submission" date="2019-02" db="EMBL/GenBank/DDBJ databases">
        <title>Deep-cultivation of Planctomycetes and their phenomic and genomic characterization uncovers novel biology.</title>
        <authorList>
            <person name="Wiegand S."/>
            <person name="Jogler M."/>
            <person name="Boedeker C."/>
            <person name="Pinto D."/>
            <person name="Vollmers J."/>
            <person name="Rivas-Marin E."/>
            <person name="Kohn T."/>
            <person name="Peeters S.H."/>
            <person name="Heuer A."/>
            <person name="Rast P."/>
            <person name="Oberbeckmann S."/>
            <person name="Bunk B."/>
            <person name="Jeske O."/>
            <person name="Meyerdierks A."/>
            <person name="Storesund J.E."/>
            <person name="Kallscheuer N."/>
            <person name="Luecker S."/>
            <person name="Lage O.M."/>
            <person name="Pohl T."/>
            <person name="Merkel B.J."/>
            <person name="Hornburger P."/>
            <person name="Mueller R.-W."/>
            <person name="Bruemmer F."/>
            <person name="Labrenz M."/>
            <person name="Spormann A.M."/>
            <person name="Op den Camp H."/>
            <person name="Overmann J."/>
            <person name="Amann R."/>
            <person name="Jetten M.S.M."/>
            <person name="Mascher T."/>
            <person name="Medema M.H."/>
            <person name="Devos D.P."/>
            <person name="Kaster A.-K."/>
            <person name="Ovreas L."/>
            <person name="Rohde M."/>
            <person name="Galperin M.Y."/>
            <person name="Jogler C."/>
        </authorList>
    </citation>
    <scope>NUCLEOTIDE SEQUENCE [LARGE SCALE GENOMIC DNA]</scope>
    <source>
        <strain evidence="10 11">KS4</strain>
    </source>
</reference>
<keyword evidence="1 9" id="KW-0479">Metal-binding</keyword>
<dbReference type="Gene3D" id="1.10.340.30">
    <property type="entry name" value="Hypothetical protein, domain 2"/>
    <property type="match status" value="1"/>
</dbReference>